<reference evidence="2 3" key="1">
    <citation type="submission" date="2019-04" db="EMBL/GenBank/DDBJ databases">
        <title>Draft genome of the big-headed turtle Platysternon megacephalum.</title>
        <authorList>
            <person name="Gong S."/>
        </authorList>
    </citation>
    <scope>NUCLEOTIDE SEQUENCE [LARGE SCALE GENOMIC DNA]</scope>
    <source>
        <strain evidence="2">DO16091913</strain>
        <tissue evidence="2">Muscle</tissue>
    </source>
</reference>
<protein>
    <submittedName>
        <fullName evidence="2">Ankyrin repeat domain-containing protein 66</fullName>
    </submittedName>
</protein>
<reference evidence="2 3" key="2">
    <citation type="submission" date="2019-04" db="EMBL/GenBank/DDBJ databases">
        <title>The genome sequence of big-headed turtle.</title>
        <authorList>
            <person name="Gong S."/>
        </authorList>
    </citation>
    <scope>NUCLEOTIDE SEQUENCE [LARGE SCALE GENOMIC DNA]</scope>
    <source>
        <strain evidence="2">DO16091913</strain>
        <tissue evidence="2">Muscle</tissue>
    </source>
</reference>
<organism evidence="2 3">
    <name type="scientific">Platysternon megacephalum</name>
    <name type="common">big-headed turtle</name>
    <dbReference type="NCBI Taxonomy" id="55544"/>
    <lineage>
        <taxon>Eukaryota</taxon>
        <taxon>Metazoa</taxon>
        <taxon>Chordata</taxon>
        <taxon>Craniata</taxon>
        <taxon>Vertebrata</taxon>
        <taxon>Euteleostomi</taxon>
        <taxon>Archelosauria</taxon>
        <taxon>Testudinata</taxon>
        <taxon>Testudines</taxon>
        <taxon>Cryptodira</taxon>
        <taxon>Durocryptodira</taxon>
        <taxon>Testudinoidea</taxon>
        <taxon>Platysternidae</taxon>
        <taxon>Platysternon</taxon>
    </lineage>
</organism>
<comment type="caution">
    <text evidence="2">The sequence shown here is derived from an EMBL/GenBank/DDBJ whole genome shotgun (WGS) entry which is preliminary data.</text>
</comment>
<feature type="compositionally biased region" description="Low complexity" evidence="1">
    <location>
        <begin position="90"/>
        <end position="100"/>
    </location>
</feature>
<evidence type="ECO:0000313" key="2">
    <source>
        <dbReference type="EMBL" id="TFK09255.1"/>
    </source>
</evidence>
<sequence length="141" mass="14165">MGSELAAVLEVSSPGAAPLARPICIRVSAAPGRPPAPRPPSPSSQAEPRLLSEPEPRHPRAARYVTRAESTPGVPLPPSGCTPPLPGQEAAAALPAAARAQKPGGASRPAPPTEKAPARQMHLTPQAGSSSLPPGEKGPEG</sequence>
<name>A0A4D9EJS9_9SAUR</name>
<evidence type="ECO:0000313" key="3">
    <source>
        <dbReference type="Proteomes" id="UP000297703"/>
    </source>
</evidence>
<dbReference type="Proteomes" id="UP000297703">
    <property type="component" value="Unassembled WGS sequence"/>
</dbReference>
<proteinExistence type="predicted"/>
<feature type="region of interest" description="Disordered" evidence="1">
    <location>
        <begin position="28"/>
        <end position="141"/>
    </location>
</feature>
<gene>
    <name evidence="2" type="ORF">DR999_PMT07703</name>
</gene>
<accession>A0A4D9EJS9</accession>
<feature type="compositionally biased region" description="Pro residues" evidence="1">
    <location>
        <begin position="74"/>
        <end position="86"/>
    </location>
</feature>
<feature type="compositionally biased region" description="Pro residues" evidence="1">
    <location>
        <begin position="32"/>
        <end position="42"/>
    </location>
</feature>
<keyword evidence="3" id="KW-1185">Reference proteome</keyword>
<evidence type="ECO:0000256" key="1">
    <source>
        <dbReference type="SAM" id="MobiDB-lite"/>
    </source>
</evidence>
<dbReference type="AlphaFoldDB" id="A0A4D9EJS9"/>
<dbReference type="EMBL" id="QXTE01000055">
    <property type="protein sequence ID" value="TFK09255.1"/>
    <property type="molecule type" value="Genomic_DNA"/>
</dbReference>